<dbReference type="InterPro" id="IPR013766">
    <property type="entry name" value="Thioredoxin_domain"/>
</dbReference>
<name>A0A8J6TWG6_9FLAO</name>
<dbReference type="AlphaFoldDB" id="A0A8J6TWG6"/>
<dbReference type="EMBL" id="JACVEL010000001">
    <property type="protein sequence ID" value="MBC9811006.1"/>
    <property type="molecule type" value="Genomic_DNA"/>
</dbReference>
<dbReference type="Gene3D" id="3.40.30.10">
    <property type="entry name" value="Glutaredoxin"/>
    <property type="match status" value="1"/>
</dbReference>
<dbReference type="Pfam" id="PF14289">
    <property type="entry name" value="DUF4369"/>
    <property type="match status" value="1"/>
</dbReference>
<dbReference type="SUPFAM" id="SSF52833">
    <property type="entry name" value="Thioredoxin-like"/>
    <property type="match status" value="1"/>
</dbReference>
<organism evidence="2 3">
    <name type="scientific">Taishania pollutisoli</name>
    <dbReference type="NCBI Taxonomy" id="2766479"/>
    <lineage>
        <taxon>Bacteria</taxon>
        <taxon>Pseudomonadati</taxon>
        <taxon>Bacteroidota</taxon>
        <taxon>Flavobacteriia</taxon>
        <taxon>Flavobacteriales</taxon>
        <taxon>Crocinitomicaceae</taxon>
        <taxon>Taishania</taxon>
    </lineage>
</organism>
<keyword evidence="3" id="KW-1185">Reference proteome</keyword>
<proteinExistence type="predicted"/>
<feature type="domain" description="Thioredoxin" evidence="1">
    <location>
        <begin position="327"/>
        <end position="493"/>
    </location>
</feature>
<evidence type="ECO:0000313" key="3">
    <source>
        <dbReference type="Proteomes" id="UP000652681"/>
    </source>
</evidence>
<dbReference type="InterPro" id="IPR012336">
    <property type="entry name" value="Thioredoxin-like_fold"/>
</dbReference>
<dbReference type="RefSeq" id="WP_163492262.1">
    <property type="nucleotide sequence ID" value="NZ_JACVEL010000001.1"/>
</dbReference>
<accession>A0A8J6TWG6</accession>
<dbReference type="Proteomes" id="UP000652681">
    <property type="component" value="Unassembled WGS sequence"/>
</dbReference>
<dbReference type="Pfam" id="PF13905">
    <property type="entry name" value="Thioredoxin_8"/>
    <property type="match status" value="1"/>
</dbReference>
<sequence length="513" mass="59561">MKAILTIFIVLTSVVTFGQKLKFKIVGQADTTVHLVKYSGTKLFYADTAEIKGGYVEFDGAKQQPGMLGILLPGQQLFEFIYNKEEVHIETQKPNFVETMKVKKSEENRIFNDYVKFISERKTTAQKLATEINTLEKTDPKYKGLEDQINAINKEVIAYQHNLVKTYPNMLVGKMIKMTLEVEIPEPPVDAKGNIIDSNFRYHYYRDHYFDNTDFSVDGLVNTSVFGNKIEYFFGNKMLVQHWDTILKYAYRVIDQMDPKSKAFEYVVSYVTSSFGKSKQMGMDKVYVMMADKYYCTRNAEGKSPASWMTEDKLEELCEKITVQKNLVMGVKAPNIILPDTLDRPWDKLNWINLHKINAEYTILYFWDPECGHCKKITPKLAELYDKKFKGRNIEVLAIGKASGDDYKKWKDYIVKNKLNFLNVAVTETILKIGKEDARMLIPRFTTLESMNIHLTYDIFSTPRLFVLDKDKKFIAKQISISQLEDMMDRLQNKTDLPKLFPPDKEEDEQMTK</sequence>
<gene>
    <name evidence="2" type="ORF">H9Y05_00815</name>
</gene>
<evidence type="ECO:0000259" key="1">
    <source>
        <dbReference type="PROSITE" id="PS51352"/>
    </source>
</evidence>
<protein>
    <submittedName>
        <fullName evidence="2">Redoxin domain-containing protein</fullName>
    </submittedName>
</protein>
<reference evidence="2" key="1">
    <citation type="submission" date="2020-09" db="EMBL/GenBank/DDBJ databases">
        <title>Taishania pollutisoli gen. nov., sp. nov., Isolated from Tetrabromobisphenol A-Contaminated Soil.</title>
        <authorList>
            <person name="Chen Q."/>
        </authorList>
    </citation>
    <scope>NUCLEOTIDE SEQUENCE</scope>
    <source>
        <strain evidence="2">CZZ-1</strain>
    </source>
</reference>
<dbReference type="InterPro" id="IPR036249">
    <property type="entry name" value="Thioredoxin-like_sf"/>
</dbReference>
<dbReference type="PROSITE" id="PS51352">
    <property type="entry name" value="THIOREDOXIN_2"/>
    <property type="match status" value="1"/>
</dbReference>
<evidence type="ECO:0000313" key="2">
    <source>
        <dbReference type="EMBL" id="MBC9811006.1"/>
    </source>
</evidence>
<dbReference type="InterPro" id="IPR025380">
    <property type="entry name" value="DUF4369"/>
</dbReference>
<comment type="caution">
    <text evidence="2">The sequence shown here is derived from an EMBL/GenBank/DDBJ whole genome shotgun (WGS) entry which is preliminary data.</text>
</comment>